<evidence type="ECO:0000313" key="1">
    <source>
        <dbReference type="EMBL" id="ETR65788.1"/>
    </source>
</evidence>
<accession>A0A1V1NTA2</accession>
<proteinExistence type="predicted"/>
<name>A0A1V1NTA2_9BACT</name>
<comment type="caution">
    <text evidence="1">The sequence shown here is derived from an EMBL/GenBank/DDBJ whole genome shotgun (WGS) entry which is preliminary data.</text>
</comment>
<dbReference type="EMBL" id="ATBP01002503">
    <property type="protein sequence ID" value="ETR65788.1"/>
    <property type="molecule type" value="Genomic_DNA"/>
</dbReference>
<reference evidence="2" key="1">
    <citation type="submission" date="2012-11" db="EMBL/GenBank/DDBJ databases">
        <authorList>
            <person name="Lucero-Rivera Y.E."/>
            <person name="Tovar-Ramirez D."/>
        </authorList>
    </citation>
    <scope>NUCLEOTIDE SEQUENCE [LARGE SCALE GENOMIC DNA]</scope>
    <source>
        <strain evidence="2">Araruama</strain>
    </source>
</reference>
<protein>
    <submittedName>
        <fullName evidence="1">Uncharacterized protein</fullName>
    </submittedName>
</protein>
<sequence length="103" mass="12219">MIKKTLKKFEMNGKDYKVFEEEKEFIVEEDKGKKTIKLRRINIWNQSSNRRTCCLAWDAGKKLSTVQCAEAILSRWGASENTFKHIKERHPYHYHPGFGTQKK</sequence>
<dbReference type="Proteomes" id="UP000189670">
    <property type="component" value="Unassembled WGS sequence"/>
</dbReference>
<gene>
    <name evidence="1" type="ORF">OMM_13713</name>
</gene>
<dbReference type="AlphaFoldDB" id="A0A1V1NTA2"/>
<evidence type="ECO:0000313" key="2">
    <source>
        <dbReference type="Proteomes" id="UP000189670"/>
    </source>
</evidence>
<organism evidence="1 2">
    <name type="scientific">Candidatus Magnetoglobus multicellularis str. Araruama</name>
    <dbReference type="NCBI Taxonomy" id="890399"/>
    <lineage>
        <taxon>Bacteria</taxon>
        <taxon>Pseudomonadati</taxon>
        <taxon>Thermodesulfobacteriota</taxon>
        <taxon>Desulfobacteria</taxon>
        <taxon>Desulfobacterales</taxon>
        <taxon>Desulfobacteraceae</taxon>
        <taxon>Candidatus Magnetoglobus</taxon>
    </lineage>
</organism>